<evidence type="ECO:0000256" key="2">
    <source>
        <dbReference type="ARBA" id="ARBA00023002"/>
    </source>
</evidence>
<comment type="caution">
    <text evidence="4">The sequence shown here is derived from an EMBL/GenBank/DDBJ whole genome shotgun (WGS) entry which is preliminary data.</text>
</comment>
<accession>A0A9X3N9Y7</accession>
<dbReference type="SUPFAM" id="SSF51735">
    <property type="entry name" value="NAD(P)-binding Rossmann-fold domains"/>
    <property type="match status" value="1"/>
</dbReference>
<dbReference type="PANTHER" id="PTHR43976:SF16">
    <property type="entry name" value="SHORT-CHAIN DEHYDROGENASE_REDUCTASE FAMILY PROTEIN"/>
    <property type="match status" value="1"/>
</dbReference>
<name>A0A9X3N9Y7_9ACTN</name>
<organism evidence="4 5">
    <name type="scientific">Solirubrobacter phytolaccae</name>
    <dbReference type="NCBI Taxonomy" id="1404360"/>
    <lineage>
        <taxon>Bacteria</taxon>
        <taxon>Bacillati</taxon>
        <taxon>Actinomycetota</taxon>
        <taxon>Thermoleophilia</taxon>
        <taxon>Solirubrobacterales</taxon>
        <taxon>Solirubrobacteraceae</taxon>
        <taxon>Solirubrobacter</taxon>
    </lineage>
</organism>
<dbReference type="AlphaFoldDB" id="A0A9X3N9Y7"/>
<sequence>MSKVWFITGTSKGFGRIWAEAALERGDRVVATARNAATLADLVERYGDNALALQLDVTDKPAVEAAVAKAHEHFGRLDVVVNNAGYGLFGMVEEVSEEQARAQLETNLFGALWVTQAALPFLRAQGSGHILQVSSIGGVNAFPIVGLYHASKWGLEGFSQSLAQEVAAFGIKVTLVEPTGFSTDWNGPSAVTAEPLEAYAELREQFAAARAARLGVRGNPEATGPAILKLVDADEPPLRLFLGAGTLDMIKAEYAKRIAEWEQWDDVAVAAHGIVEEVA</sequence>
<dbReference type="Pfam" id="PF00106">
    <property type="entry name" value="adh_short"/>
    <property type="match status" value="1"/>
</dbReference>
<evidence type="ECO:0000256" key="3">
    <source>
        <dbReference type="RuleBase" id="RU000363"/>
    </source>
</evidence>
<dbReference type="Proteomes" id="UP001147653">
    <property type="component" value="Unassembled WGS sequence"/>
</dbReference>
<evidence type="ECO:0000313" key="4">
    <source>
        <dbReference type="EMBL" id="MDA0181134.1"/>
    </source>
</evidence>
<dbReference type="RefSeq" id="WP_270025445.1">
    <property type="nucleotide sequence ID" value="NZ_JAPDDP010000019.1"/>
</dbReference>
<dbReference type="NCBIfam" id="NF004824">
    <property type="entry name" value="PRK06180.1"/>
    <property type="match status" value="1"/>
</dbReference>
<dbReference type="NCBIfam" id="NF005065">
    <property type="entry name" value="PRK06482.1"/>
    <property type="match status" value="1"/>
</dbReference>
<dbReference type="GO" id="GO:0016491">
    <property type="term" value="F:oxidoreductase activity"/>
    <property type="evidence" value="ECO:0007669"/>
    <property type="project" value="UniProtKB-KW"/>
</dbReference>
<dbReference type="CDD" id="cd05374">
    <property type="entry name" value="17beta-HSD-like_SDR_c"/>
    <property type="match status" value="1"/>
</dbReference>
<gene>
    <name evidence="4" type="ORF">OJ997_12580</name>
</gene>
<dbReference type="EMBL" id="JAPDDP010000019">
    <property type="protein sequence ID" value="MDA0181134.1"/>
    <property type="molecule type" value="Genomic_DNA"/>
</dbReference>
<keyword evidence="2" id="KW-0560">Oxidoreductase</keyword>
<evidence type="ECO:0000256" key="1">
    <source>
        <dbReference type="ARBA" id="ARBA00006484"/>
    </source>
</evidence>
<dbReference type="InterPro" id="IPR051911">
    <property type="entry name" value="SDR_oxidoreductase"/>
</dbReference>
<comment type="similarity">
    <text evidence="1 3">Belongs to the short-chain dehydrogenases/reductases (SDR) family.</text>
</comment>
<evidence type="ECO:0000313" key="5">
    <source>
        <dbReference type="Proteomes" id="UP001147653"/>
    </source>
</evidence>
<dbReference type="PRINTS" id="PR00081">
    <property type="entry name" value="GDHRDH"/>
</dbReference>
<dbReference type="InterPro" id="IPR002347">
    <property type="entry name" value="SDR_fam"/>
</dbReference>
<dbReference type="InterPro" id="IPR036291">
    <property type="entry name" value="NAD(P)-bd_dom_sf"/>
</dbReference>
<proteinExistence type="inferred from homology"/>
<reference evidence="4" key="1">
    <citation type="submission" date="2022-10" db="EMBL/GenBank/DDBJ databases">
        <title>The WGS of Solirubrobacter phytolaccae KCTC 29190.</title>
        <authorList>
            <person name="Jiang Z."/>
        </authorList>
    </citation>
    <scope>NUCLEOTIDE SEQUENCE</scope>
    <source>
        <strain evidence="4">KCTC 29190</strain>
    </source>
</reference>
<dbReference type="Gene3D" id="3.40.50.720">
    <property type="entry name" value="NAD(P)-binding Rossmann-like Domain"/>
    <property type="match status" value="1"/>
</dbReference>
<keyword evidence="5" id="KW-1185">Reference proteome</keyword>
<dbReference type="PANTHER" id="PTHR43976">
    <property type="entry name" value="SHORT CHAIN DEHYDROGENASE"/>
    <property type="match status" value="1"/>
</dbReference>
<protein>
    <submittedName>
        <fullName evidence="4">SDR family oxidoreductase</fullName>
    </submittedName>
</protein>
<dbReference type="NCBIfam" id="NF006114">
    <property type="entry name" value="PRK08263.1"/>
    <property type="match status" value="1"/>
</dbReference>
<dbReference type="PRINTS" id="PR00080">
    <property type="entry name" value="SDRFAMILY"/>
</dbReference>